<sequence>MRMITLCLLTFFYTGTLAANPPSKETLRSPDLPVIGIQLWSVREDLNRDFEGTLSALADMGFAAVEFAGEFGPYAGRGPELRSLLDQLGLKVSGAHIGFNDVTADTIEQTAGFYRELGAEYLIVGWDTRGWDTVGINALVTDLNRTHRQLEARGLRFGYHNHAGELSPFRDATFWDHIATNTSDTLVLQQDVGWTTAAGDDPVARVMQYPGRTLTTHYKAHCPDDIPNARSIIGEDVIDWLSLIHANVSKGGTRWIILEQETYPDGMRPLAAVRASKVGLDHYLAIYRTRLENGGHFFPTEPYRPKPLPVFSQVRDQLPRPVFARRPDYIEFYYRAWEIGFGHFTQPVTGSPLVKNFIDEAFNENIFLWDMSFSTMWGNYAHHLFPAIEGLDNFYALQMPNGEIVREIGESNGRLGVKGWSEPGTPGNLNHPMLAWAELRAYRITADRTRLARIYPALRAYRESYQQIYHPATGLYLTDKAAMDDSPRNDTLLAGVDVSAQMAIFDRWLAEMADILEKPSEALFYLRRAARYSEFLNKKLWDAQSGFYYDWGKNGKRMTMRTIAAFWPMLGGISSATQVERLIRHLNDEKSFKTAHRVPTHPKDEAGYSGDYWAGAVWAPTNTMVISGLEKYGHRDLAHEIALNHLNATTEVYKQTGTAWENYFPEKPLRGRKAKPDFIGWSGLAPITYLIEYAIGIRIDAPNNTIHWWPRELGRHGIENLRYRTASGRWNKISLVAAARKHSDAALRFSATCEQSFNLVLHGKSGTEKHTIHCTHL</sequence>
<protein>
    <submittedName>
        <fullName evidence="4">TIM barrel protein</fullName>
    </submittedName>
</protein>
<dbReference type="Proteomes" id="UP001321520">
    <property type="component" value="Chromosome"/>
</dbReference>
<dbReference type="Pfam" id="PF22422">
    <property type="entry name" value="MGH1-like_GH"/>
    <property type="match status" value="1"/>
</dbReference>
<dbReference type="EMBL" id="CP098023">
    <property type="protein sequence ID" value="WKD51272.1"/>
    <property type="molecule type" value="Genomic_DNA"/>
</dbReference>
<evidence type="ECO:0000259" key="2">
    <source>
        <dbReference type="Pfam" id="PF01261"/>
    </source>
</evidence>
<dbReference type="InterPro" id="IPR036237">
    <property type="entry name" value="Xyl_isomerase-like_sf"/>
</dbReference>
<feature type="domain" description="Xylose isomerase-like TIM barrel" evidence="2">
    <location>
        <begin position="55"/>
        <end position="267"/>
    </location>
</feature>
<feature type="domain" description="Mannosylglycerate hydrolase MGH1-like glycoside hydrolase" evidence="3">
    <location>
        <begin position="423"/>
        <end position="666"/>
    </location>
</feature>
<dbReference type="SUPFAM" id="SSF51658">
    <property type="entry name" value="Xylose isomerase-like"/>
    <property type="match status" value="1"/>
</dbReference>
<name>A0ABY9EG53_9GAMM</name>
<dbReference type="PANTHER" id="PTHR12110:SF41">
    <property type="entry name" value="INOSOSE DEHYDRATASE"/>
    <property type="match status" value="1"/>
</dbReference>
<dbReference type="InterPro" id="IPR012341">
    <property type="entry name" value="6hp_glycosidase-like_sf"/>
</dbReference>
<organism evidence="4 5">
    <name type="scientific">Microbulbifer spongiae</name>
    <dbReference type="NCBI Taxonomy" id="2944933"/>
    <lineage>
        <taxon>Bacteria</taxon>
        <taxon>Pseudomonadati</taxon>
        <taxon>Pseudomonadota</taxon>
        <taxon>Gammaproteobacteria</taxon>
        <taxon>Cellvibrionales</taxon>
        <taxon>Microbulbiferaceae</taxon>
        <taxon>Microbulbifer</taxon>
    </lineage>
</organism>
<dbReference type="InterPro" id="IPR054491">
    <property type="entry name" value="MGH1-like_GH"/>
</dbReference>
<feature type="signal peptide" evidence="1">
    <location>
        <begin position="1"/>
        <end position="18"/>
    </location>
</feature>
<dbReference type="Pfam" id="PF01261">
    <property type="entry name" value="AP_endonuc_2"/>
    <property type="match status" value="1"/>
</dbReference>
<keyword evidence="5" id="KW-1185">Reference proteome</keyword>
<evidence type="ECO:0000313" key="5">
    <source>
        <dbReference type="Proteomes" id="UP001321520"/>
    </source>
</evidence>
<dbReference type="InterPro" id="IPR013022">
    <property type="entry name" value="Xyl_isomerase-like_TIM-brl"/>
</dbReference>
<accession>A0ABY9EG53</accession>
<proteinExistence type="predicted"/>
<evidence type="ECO:0000256" key="1">
    <source>
        <dbReference type="SAM" id="SignalP"/>
    </source>
</evidence>
<evidence type="ECO:0000313" key="4">
    <source>
        <dbReference type="EMBL" id="WKD51272.1"/>
    </source>
</evidence>
<evidence type="ECO:0000259" key="3">
    <source>
        <dbReference type="Pfam" id="PF22422"/>
    </source>
</evidence>
<dbReference type="PANTHER" id="PTHR12110">
    <property type="entry name" value="HYDROXYPYRUVATE ISOMERASE"/>
    <property type="match status" value="1"/>
</dbReference>
<dbReference type="Gene3D" id="1.50.10.10">
    <property type="match status" value="1"/>
</dbReference>
<keyword evidence="1" id="KW-0732">Signal</keyword>
<reference evidence="4 5" key="1">
    <citation type="submission" date="2022-05" db="EMBL/GenBank/DDBJ databases">
        <title>Microbulbifer sp. nov., isolated from sponge.</title>
        <authorList>
            <person name="Gao L."/>
        </authorList>
    </citation>
    <scope>NUCLEOTIDE SEQUENCE [LARGE SCALE GENOMIC DNA]</scope>
    <source>
        <strain evidence="4 5">MI-G</strain>
    </source>
</reference>
<dbReference type="RefSeq" id="WP_301418388.1">
    <property type="nucleotide sequence ID" value="NZ_CP098023.1"/>
</dbReference>
<dbReference type="InterPro" id="IPR050312">
    <property type="entry name" value="IolE/XylAMocC-like"/>
</dbReference>
<dbReference type="Gene3D" id="3.20.20.150">
    <property type="entry name" value="Divalent-metal-dependent TIM barrel enzymes"/>
    <property type="match status" value="1"/>
</dbReference>
<feature type="chain" id="PRO_5047510117" evidence="1">
    <location>
        <begin position="19"/>
        <end position="777"/>
    </location>
</feature>
<dbReference type="SUPFAM" id="SSF48208">
    <property type="entry name" value="Six-hairpin glycosidases"/>
    <property type="match status" value="1"/>
</dbReference>
<gene>
    <name evidence="4" type="ORF">M8T91_07600</name>
</gene>
<dbReference type="InterPro" id="IPR008928">
    <property type="entry name" value="6-hairpin_glycosidase_sf"/>
</dbReference>